<keyword evidence="2" id="KW-0645">Protease</keyword>
<evidence type="ECO:0000259" key="10">
    <source>
        <dbReference type="Pfam" id="PF01551"/>
    </source>
</evidence>
<dbReference type="OrthoDB" id="9784703at2"/>
<feature type="coiled-coil region" evidence="7">
    <location>
        <begin position="54"/>
        <end position="81"/>
    </location>
</feature>
<dbReference type="InterPro" id="IPR016047">
    <property type="entry name" value="M23ase_b-sheet_dom"/>
</dbReference>
<dbReference type="GO" id="GO:0046872">
    <property type="term" value="F:metal ion binding"/>
    <property type="evidence" value="ECO:0007669"/>
    <property type="project" value="UniProtKB-KW"/>
</dbReference>
<feature type="domain" description="M23ase beta-sheet core" evidence="10">
    <location>
        <begin position="247"/>
        <end position="336"/>
    </location>
</feature>
<keyword evidence="7" id="KW-0175">Coiled coil</keyword>
<proteinExistence type="predicted"/>
<evidence type="ECO:0000256" key="4">
    <source>
        <dbReference type="ARBA" id="ARBA00022801"/>
    </source>
</evidence>
<keyword evidence="5" id="KW-0862">Zinc</keyword>
<evidence type="ECO:0000256" key="3">
    <source>
        <dbReference type="ARBA" id="ARBA00022723"/>
    </source>
</evidence>
<keyword evidence="4" id="KW-0378">Hydrolase</keyword>
<dbReference type="EMBL" id="JEMA01001083">
    <property type="protein sequence ID" value="KYF62591.1"/>
    <property type="molecule type" value="Genomic_DNA"/>
</dbReference>
<dbReference type="PANTHER" id="PTHR21666:SF288">
    <property type="entry name" value="CELL DIVISION PROTEIN YTFB"/>
    <property type="match status" value="1"/>
</dbReference>
<dbReference type="CDD" id="cd12797">
    <property type="entry name" value="M23_peptidase"/>
    <property type="match status" value="1"/>
</dbReference>
<feature type="signal peptide" evidence="9">
    <location>
        <begin position="1"/>
        <end position="23"/>
    </location>
</feature>
<name>A0A150Q3K9_SORCE</name>
<comment type="caution">
    <text evidence="11">The sequence shown here is derived from an EMBL/GenBank/DDBJ whole genome shotgun (WGS) entry which is preliminary data.</text>
</comment>
<dbReference type="InterPro" id="IPR011055">
    <property type="entry name" value="Dup_hybrid_motif"/>
</dbReference>
<evidence type="ECO:0000256" key="7">
    <source>
        <dbReference type="SAM" id="Coils"/>
    </source>
</evidence>
<keyword evidence="6" id="KW-0482">Metalloprotease</keyword>
<dbReference type="GO" id="GO:0004222">
    <property type="term" value="F:metalloendopeptidase activity"/>
    <property type="evidence" value="ECO:0007669"/>
    <property type="project" value="TreeGrafter"/>
</dbReference>
<evidence type="ECO:0000256" key="1">
    <source>
        <dbReference type="ARBA" id="ARBA00001947"/>
    </source>
</evidence>
<evidence type="ECO:0000313" key="11">
    <source>
        <dbReference type="EMBL" id="KYF62591.1"/>
    </source>
</evidence>
<keyword evidence="9" id="KW-0732">Signal</keyword>
<evidence type="ECO:0000256" key="8">
    <source>
        <dbReference type="SAM" id="MobiDB-lite"/>
    </source>
</evidence>
<dbReference type="GO" id="GO:0006508">
    <property type="term" value="P:proteolysis"/>
    <property type="evidence" value="ECO:0007669"/>
    <property type="project" value="UniProtKB-KW"/>
</dbReference>
<evidence type="ECO:0000313" key="12">
    <source>
        <dbReference type="Proteomes" id="UP000075260"/>
    </source>
</evidence>
<dbReference type="RefSeq" id="WP_061612575.1">
    <property type="nucleotide sequence ID" value="NZ_JEMA01001083.1"/>
</dbReference>
<protein>
    <submittedName>
        <fullName evidence="11">Peptidase</fullName>
    </submittedName>
</protein>
<dbReference type="PANTHER" id="PTHR21666">
    <property type="entry name" value="PEPTIDASE-RELATED"/>
    <property type="match status" value="1"/>
</dbReference>
<gene>
    <name evidence="11" type="ORF">BE15_25630</name>
</gene>
<accession>A0A150Q3K9</accession>
<evidence type="ECO:0000256" key="2">
    <source>
        <dbReference type="ARBA" id="ARBA00022670"/>
    </source>
</evidence>
<feature type="region of interest" description="Disordered" evidence="8">
    <location>
        <begin position="30"/>
        <end position="54"/>
    </location>
</feature>
<dbReference type="Proteomes" id="UP000075260">
    <property type="component" value="Unassembled WGS sequence"/>
</dbReference>
<dbReference type="Gene3D" id="2.70.70.10">
    <property type="entry name" value="Glucose Permease (Domain IIA)"/>
    <property type="match status" value="1"/>
</dbReference>
<comment type="cofactor">
    <cofactor evidence="1">
        <name>Zn(2+)</name>
        <dbReference type="ChEBI" id="CHEBI:29105"/>
    </cofactor>
</comment>
<evidence type="ECO:0000256" key="5">
    <source>
        <dbReference type="ARBA" id="ARBA00022833"/>
    </source>
</evidence>
<organism evidence="11 12">
    <name type="scientific">Sorangium cellulosum</name>
    <name type="common">Polyangium cellulosum</name>
    <dbReference type="NCBI Taxonomy" id="56"/>
    <lineage>
        <taxon>Bacteria</taxon>
        <taxon>Pseudomonadati</taxon>
        <taxon>Myxococcota</taxon>
        <taxon>Polyangia</taxon>
        <taxon>Polyangiales</taxon>
        <taxon>Polyangiaceae</taxon>
        <taxon>Sorangium</taxon>
    </lineage>
</organism>
<sequence length="342" mass="36435">MRRRARIAPIALALLTGAATSGAEVPALDSTSSTAAAARAPSPAARAPAPRPSSALAENDLDRLLAKLDAEEKALRAELDAIGPALEVTRRRMIARGRAYYRHVRAGFLPVGGGFDALVDHAARVERTRLALERDLSREAELTRRSAELADRLTHLGAERAPLEVHREAMNRARVALAQEEERRAAFARAFATSVRPDHVAIYGADVGPAELDRRAGFRSLHGRLPFPIAGRAEVRKVSRRGVGGPGVELTALDGAPVRSVAAGRVAFADSYADYGLTVIVDHGERHYSVYASLGAVDVRAGDQLPGGARVGTVASGPDGAKLYFELRRGAEVIDPGPWFGM</sequence>
<evidence type="ECO:0000256" key="6">
    <source>
        <dbReference type="ARBA" id="ARBA00023049"/>
    </source>
</evidence>
<dbReference type="InterPro" id="IPR050570">
    <property type="entry name" value="Cell_wall_metabolism_enzyme"/>
</dbReference>
<dbReference type="SUPFAM" id="SSF51261">
    <property type="entry name" value="Duplicated hybrid motif"/>
    <property type="match status" value="1"/>
</dbReference>
<dbReference type="Pfam" id="PF01551">
    <property type="entry name" value="Peptidase_M23"/>
    <property type="match status" value="1"/>
</dbReference>
<feature type="chain" id="PRO_5007566484" evidence="9">
    <location>
        <begin position="24"/>
        <end position="342"/>
    </location>
</feature>
<reference evidence="11 12" key="1">
    <citation type="submission" date="2014-02" db="EMBL/GenBank/DDBJ databases">
        <title>The small core and large imbalanced accessory genome model reveals a collaborative survival strategy of Sorangium cellulosum strains in nature.</title>
        <authorList>
            <person name="Han K."/>
            <person name="Peng R."/>
            <person name="Blom J."/>
            <person name="Li Y.-Z."/>
        </authorList>
    </citation>
    <scope>NUCLEOTIDE SEQUENCE [LARGE SCALE GENOMIC DNA]</scope>
    <source>
        <strain evidence="11 12">So0008-312</strain>
    </source>
</reference>
<evidence type="ECO:0000256" key="9">
    <source>
        <dbReference type="SAM" id="SignalP"/>
    </source>
</evidence>
<keyword evidence="3" id="KW-0479">Metal-binding</keyword>
<dbReference type="AlphaFoldDB" id="A0A150Q3K9"/>